<gene>
    <name evidence="2" type="ORF">KYK27_17370</name>
</gene>
<proteinExistence type="predicted"/>
<comment type="caution">
    <text evidence="2">The sequence shown here is derived from an EMBL/GenBank/DDBJ whole genome shotgun (WGS) entry which is preliminary data.</text>
</comment>
<feature type="chain" id="PRO_5046779173" description="Lipoprotein" evidence="1">
    <location>
        <begin position="24"/>
        <end position="206"/>
    </location>
</feature>
<evidence type="ECO:0000313" key="2">
    <source>
        <dbReference type="EMBL" id="MBW3366833.1"/>
    </source>
</evidence>
<protein>
    <recommendedName>
        <fullName evidence="4">Lipoprotein</fullName>
    </recommendedName>
</protein>
<reference evidence="2 3" key="1">
    <citation type="submission" date="2021-07" db="EMBL/GenBank/DDBJ databases">
        <authorList>
            <person name="Kim M.K."/>
        </authorList>
    </citation>
    <scope>NUCLEOTIDE SEQUENCE [LARGE SCALE GENOMIC DNA]</scope>
    <source>
        <strain evidence="2 3">HLY7-15</strain>
    </source>
</reference>
<dbReference type="EMBL" id="JAHWXQ010000007">
    <property type="protein sequence ID" value="MBW3366833.1"/>
    <property type="molecule type" value="Genomic_DNA"/>
</dbReference>
<accession>A0ABS6XFS1</accession>
<evidence type="ECO:0000313" key="3">
    <source>
        <dbReference type="Proteomes" id="UP000774935"/>
    </source>
</evidence>
<dbReference type="RefSeq" id="WP_199111580.1">
    <property type="nucleotide sequence ID" value="NZ_JAHWXQ010000007.1"/>
</dbReference>
<dbReference type="PROSITE" id="PS51257">
    <property type="entry name" value="PROKAR_LIPOPROTEIN"/>
    <property type="match status" value="1"/>
</dbReference>
<evidence type="ECO:0000256" key="1">
    <source>
        <dbReference type="SAM" id="SignalP"/>
    </source>
</evidence>
<evidence type="ECO:0008006" key="4">
    <source>
        <dbReference type="Google" id="ProtNLM"/>
    </source>
</evidence>
<name>A0ABS6XFS1_9BACT</name>
<keyword evidence="3" id="KW-1185">Reference proteome</keyword>
<keyword evidence="1" id="KW-0732">Signal</keyword>
<dbReference type="Proteomes" id="UP000774935">
    <property type="component" value="Unassembled WGS sequence"/>
</dbReference>
<feature type="signal peptide" evidence="1">
    <location>
        <begin position="1"/>
        <end position="23"/>
    </location>
</feature>
<organism evidence="2 3">
    <name type="scientific">Pontibacter populi</name>
    <dbReference type="NCBI Taxonomy" id="890055"/>
    <lineage>
        <taxon>Bacteria</taxon>
        <taxon>Pseudomonadati</taxon>
        <taxon>Bacteroidota</taxon>
        <taxon>Cytophagia</taxon>
        <taxon>Cytophagales</taxon>
        <taxon>Hymenobacteraceae</taxon>
        <taxon>Pontibacter</taxon>
    </lineage>
</organism>
<sequence>MFSITRKWQLIVVLSFFALYSCKTDTVTPVASTPDPDTIVYTIKKGEHDTKSTFALRTVSALKFEATFNTSAIYQMTVKENQADINKLYGISDCNTDHHSNSARFGWRWYNNQLEIHAYTYLNKVRKSELVGVVELNQAYSYEIQMHDNKYVFILNDKTVELPRHCTGKGEGYQLYPYFGGDEVAPHDITIAIREAKRQRVREFRS</sequence>